<feature type="transmembrane region" description="Helical" evidence="1">
    <location>
        <begin position="40"/>
        <end position="60"/>
    </location>
</feature>
<name>L9YRJ0_9EURY</name>
<keyword evidence="1" id="KW-0812">Transmembrane</keyword>
<keyword evidence="3" id="KW-1185">Reference proteome</keyword>
<evidence type="ECO:0000256" key="1">
    <source>
        <dbReference type="SAM" id="Phobius"/>
    </source>
</evidence>
<keyword evidence="1" id="KW-1133">Transmembrane helix</keyword>
<dbReference type="EMBL" id="AOIJ01000082">
    <property type="protein sequence ID" value="ELY76072.1"/>
    <property type="molecule type" value="Genomic_DNA"/>
</dbReference>
<feature type="transmembrane region" description="Helical" evidence="1">
    <location>
        <begin position="72"/>
        <end position="92"/>
    </location>
</feature>
<reference evidence="2 3" key="1">
    <citation type="journal article" date="2014" name="PLoS Genet.">
        <title>Phylogenetically driven sequencing of extremely halophilic archaea reveals strategies for static and dynamic osmo-response.</title>
        <authorList>
            <person name="Becker E.A."/>
            <person name="Seitzer P.M."/>
            <person name="Tritt A."/>
            <person name="Larsen D."/>
            <person name="Krusor M."/>
            <person name="Yao A.I."/>
            <person name="Wu D."/>
            <person name="Madern D."/>
            <person name="Eisen J.A."/>
            <person name="Darling A.E."/>
            <person name="Facciotti M.T."/>
        </authorList>
    </citation>
    <scope>NUCLEOTIDE SEQUENCE [LARGE SCALE GENOMIC DNA]</scope>
    <source>
        <strain evidence="2 3">JCM 14663</strain>
    </source>
</reference>
<protein>
    <submittedName>
        <fullName evidence="2">Uncharacterized protein</fullName>
    </submittedName>
</protein>
<evidence type="ECO:0000313" key="2">
    <source>
        <dbReference type="EMBL" id="ELY76072.1"/>
    </source>
</evidence>
<comment type="caution">
    <text evidence="2">The sequence shown here is derived from an EMBL/GenBank/DDBJ whole genome shotgun (WGS) entry which is preliminary data.</text>
</comment>
<dbReference type="Proteomes" id="UP000011592">
    <property type="component" value="Unassembled WGS sequence"/>
</dbReference>
<keyword evidence="1" id="KW-0472">Membrane</keyword>
<accession>L9YRJ0</accession>
<dbReference type="PATRIC" id="fig|1230459.4.peg.3705"/>
<evidence type="ECO:0000313" key="3">
    <source>
        <dbReference type="Proteomes" id="UP000011592"/>
    </source>
</evidence>
<sequence length="111" mass="12083">MVTMLELGATLLSGLLLVQGLVGFAERRLYTDAQRSGDPLLVRLQLFGSLLAVGIGLLAAAWIRRHGLPSPWAFLLLTVWVSLTVFLQIAVYRAMGISHSPVIDRVASRLS</sequence>
<organism evidence="2 3">
    <name type="scientific">Natrinema gari JCM 14663</name>
    <dbReference type="NCBI Taxonomy" id="1230459"/>
    <lineage>
        <taxon>Archaea</taxon>
        <taxon>Methanobacteriati</taxon>
        <taxon>Methanobacteriota</taxon>
        <taxon>Stenosarchaea group</taxon>
        <taxon>Halobacteria</taxon>
        <taxon>Halobacteriales</taxon>
        <taxon>Natrialbaceae</taxon>
        <taxon>Natrinema</taxon>
    </lineage>
</organism>
<gene>
    <name evidence="2" type="ORF">C486_18669</name>
</gene>
<dbReference type="AlphaFoldDB" id="L9YRJ0"/>
<proteinExistence type="predicted"/>